<evidence type="ECO:0000313" key="1">
    <source>
        <dbReference type="EMBL" id="TCO89166.1"/>
    </source>
</evidence>
<organism evidence="1 2">
    <name type="scientific">Prevotella heparinolytica</name>
    <dbReference type="NCBI Taxonomy" id="28113"/>
    <lineage>
        <taxon>Bacteria</taxon>
        <taxon>Pseudomonadati</taxon>
        <taxon>Bacteroidota</taxon>
        <taxon>Bacteroidia</taxon>
        <taxon>Bacteroidales</taxon>
        <taxon>Bacteroidaceae</taxon>
        <taxon>Bacteroides</taxon>
    </lineage>
</organism>
<accession>A0A4R2LP33</accession>
<reference evidence="1 2" key="1">
    <citation type="submission" date="2019-03" db="EMBL/GenBank/DDBJ databases">
        <title>Genomic Encyclopedia of Type Strains, Phase IV (KMG-IV): sequencing the most valuable type-strain genomes for metagenomic binning, comparative biology and taxonomic classification.</title>
        <authorList>
            <person name="Goeker M."/>
        </authorList>
    </citation>
    <scope>NUCLEOTIDE SEQUENCE [LARGE SCALE GENOMIC DNA]</scope>
    <source>
        <strain evidence="1 2">DSM 23917</strain>
    </source>
</reference>
<name>A0A4R2LP33_9BACE</name>
<gene>
    <name evidence="1" type="ORF">EV202_12252</name>
</gene>
<dbReference type="EMBL" id="SLXB01000022">
    <property type="protein sequence ID" value="TCO89166.1"/>
    <property type="molecule type" value="Genomic_DNA"/>
</dbReference>
<dbReference type="Proteomes" id="UP000295600">
    <property type="component" value="Unassembled WGS sequence"/>
</dbReference>
<dbReference type="AlphaFoldDB" id="A0A4R2LP33"/>
<comment type="caution">
    <text evidence="1">The sequence shown here is derived from an EMBL/GenBank/DDBJ whole genome shotgun (WGS) entry which is preliminary data.</text>
</comment>
<evidence type="ECO:0000313" key="2">
    <source>
        <dbReference type="Proteomes" id="UP000295600"/>
    </source>
</evidence>
<dbReference type="NCBIfam" id="NF033445">
    <property type="entry name" value="BREX_PglZ_4"/>
    <property type="match status" value="1"/>
</dbReference>
<evidence type="ECO:0008006" key="3">
    <source>
        <dbReference type="Google" id="ProtNLM"/>
    </source>
</evidence>
<proteinExistence type="predicted"/>
<sequence length="798" mass="90901">MDALKAYVEDDKQAKGVGASTLDRYPIRFVLFDNFRDCYEFVDFLQTEQGAHVESVDHWIDNNYPDLLITHVELADRITDHIKKKSPNDCVIAPFSELARFYDNEEKKAFDALIKTIKAIEATPEAQEKHQRVYVPLVGLEGKMETFKDDSQINIWRLISEDKDLTYKLILTEDTDFGVSGLKANYTIVNNIREWLNIWKDSKKQVSPQIICKSKAIFANARFAQPDNAFSYQACHTAFQFLTAGLSLGFGGIVPLESDGENWKILAESIDVSNGFNFGKFVKQYFGINDIETYKDFIRLWFDNPYVFNRWLLARFYINKENGEGYLCRCLNATSSYGTNELIEKMAEDITEIAAEMEVRKYSLIYAAQKNIQLSDAAENMIAKSLQTLPTKIGYSGTLRYFTGITHKEKEFAVSWLGQELIALNDIATFFPELYTYMSEGIGVATGVPDWVNPYIEQYKKAKISNRYTTDIKQFINELNGSESSFDMWYNSFCSTYTLLQNRGDIEVFYWIDGLGVDWIPLIKSIIAERKDQQIFLNEIRIARALLPTKTDINKKDLQRLLPQGVQLEKSGDLDTLAHRSDNISPFTIIKEIDVVRRSIEEILQKYIGKKIAIISDHGLTYLSQLLNGKNMPGVDSDHHGRIAIRKKAESTMDSSYFRLEDNKTLCALKHESLCAKIPSGQGIHGGCTPEEVLVPIFIISSAPAATNWSFNLLTYEISGSNPRVQFEIKNMPSADVPYVLYNGAKYNVHHLNSDTYETEDIMLDANVSDFTLQLGGVVRPMKIKVTTGVQEEELFDF</sequence>
<protein>
    <recommendedName>
        <fullName evidence="3">BREX-4 system phosphatase PglZ</fullName>
    </recommendedName>
</protein>